<dbReference type="FunFam" id="2.40.10.10:FF:000034">
    <property type="entry name" value="Eupolytin"/>
    <property type="match status" value="1"/>
</dbReference>
<dbReference type="CDD" id="cd00190">
    <property type="entry name" value="Tryp_SPc"/>
    <property type="match status" value="1"/>
</dbReference>
<dbReference type="EnsemblMetazoa" id="AFUN008685-RA">
    <property type="protein sequence ID" value="AFUN008685-PA"/>
    <property type="gene ID" value="AFUN008685"/>
</dbReference>
<evidence type="ECO:0000256" key="6">
    <source>
        <dbReference type="ARBA" id="ARBA00024195"/>
    </source>
</evidence>
<dbReference type="PANTHER" id="PTHR24276:SF96">
    <property type="entry name" value="PEPTIDASE S1 DOMAIN-CONTAINING PROTEIN"/>
    <property type="match status" value="1"/>
</dbReference>
<dbReference type="STRING" id="62324.A0A182RQZ0"/>
<name>A0A182RQZ0_ANOFN</name>
<feature type="chain" id="PRO_5008134811" description="Peptidase S1 domain-containing protein" evidence="8">
    <location>
        <begin position="21"/>
        <end position="274"/>
    </location>
</feature>
<dbReference type="InterPro" id="IPR043504">
    <property type="entry name" value="Peptidase_S1_PA_chymotrypsin"/>
</dbReference>
<evidence type="ECO:0000256" key="2">
    <source>
        <dbReference type="ARBA" id="ARBA00022757"/>
    </source>
</evidence>
<dbReference type="AlphaFoldDB" id="A0A182RQZ0"/>
<evidence type="ECO:0000256" key="8">
    <source>
        <dbReference type="SAM" id="SignalP"/>
    </source>
</evidence>
<keyword evidence="3 7" id="KW-0378">Hydrolase</keyword>
<dbReference type="GO" id="GO:0004252">
    <property type="term" value="F:serine-type endopeptidase activity"/>
    <property type="evidence" value="ECO:0007669"/>
    <property type="project" value="InterPro"/>
</dbReference>
<accession>A0A182RQZ0</accession>
<evidence type="ECO:0000313" key="10">
    <source>
        <dbReference type="EnsemblMetazoa" id="AFUN008685-PA"/>
    </source>
</evidence>
<protein>
    <recommendedName>
        <fullName evidence="9">Peptidase S1 domain-containing protein</fullName>
    </recommendedName>
</protein>
<dbReference type="SUPFAM" id="SSF50494">
    <property type="entry name" value="Trypsin-like serine proteases"/>
    <property type="match status" value="1"/>
</dbReference>
<comment type="similarity">
    <text evidence="6">Belongs to the peptidase S1 family. CLIP subfamily.</text>
</comment>
<dbReference type="PRINTS" id="PR00722">
    <property type="entry name" value="CHYMOTRYPSIN"/>
</dbReference>
<reference evidence="10" key="1">
    <citation type="submission" date="2020-05" db="UniProtKB">
        <authorList>
            <consortium name="EnsemblMetazoa"/>
        </authorList>
    </citation>
    <scope>IDENTIFICATION</scope>
    <source>
        <strain evidence="10">FUMOZ</strain>
    </source>
</reference>
<dbReference type="PROSITE" id="PS00134">
    <property type="entry name" value="TRYPSIN_HIS"/>
    <property type="match status" value="1"/>
</dbReference>
<keyword evidence="5" id="KW-1015">Disulfide bond</keyword>
<dbReference type="VEuPathDB" id="VectorBase:AFUN008685"/>
<evidence type="ECO:0000256" key="1">
    <source>
        <dbReference type="ARBA" id="ARBA00022670"/>
    </source>
</evidence>
<dbReference type="InterPro" id="IPR001314">
    <property type="entry name" value="Peptidase_S1A"/>
</dbReference>
<dbReference type="VEuPathDB" id="VectorBase:AFUN2_006891"/>
<dbReference type="InterPro" id="IPR018114">
    <property type="entry name" value="TRYPSIN_HIS"/>
</dbReference>
<keyword evidence="2" id="KW-0222">Digestion</keyword>
<dbReference type="GO" id="GO:0007586">
    <property type="term" value="P:digestion"/>
    <property type="evidence" value="ECO:0007669"/>
    <property type="project" value="UniProtKB-KW"/>
</dbReference>
<evidence type="ECO:0000256" key="7">
    <source>
        <dbReference type="RuleBase" id="RU363034"/>
    </source>
</evidence>
<sequence>MKQVIGLVLLGLFCCNAVLADDNVETQTDGVSQSGRIVNGVGVNIRRYKFALSMRYDNQFYCGASIVTASHALTAGHCAYIVRNIPNMITLYGGSTSPYTGGFTIPVISIVVHPNYNPNAAPGTSDFDVAVLTVPRNAFVGKPNMAPIVLQGAELPAGTLCYVVGWGRTSINGPAPTSGLRFANMYIVSQGTCAASWTPYPAQPITSNMICAKYSNGVDVCKGDSGGAFVCGGRLSGIISFTNPDCNSAWPAGFAKISAPSIRSFIRSQTGIQY</sequence>
<keyword evidence="4 7" id="KW-0720">Serine protease</keyword>
<dbReference type="PROSITE" id="PS00135">
    <property type="entry name" value="TRYPSIN_SER"/>
    <property type="match status" value="1"/>
</dbReference>
<feature type="domain" description="Peptidase S1" evidence="9">
    <location>
        <begin position="37"/>
        <end position="271"/>
    </location>
</feature>
<dbReference type="PANTHER" id="PTHR24276">
    <property type="entry name" value="POLYSERASE-RELATED"/>
    <property type="match status" value="1"/>
</dbReference>
<proteinExistence type="inferred from homology"/>
<organism evidence="10">
    <name type="scientific">Anopheles funestus</name>
    <name type="common">African malaria mosquito</name>
    <dbReference type="NCBI Taxonomy" id="62324"/>
    <lineage>
        <taxon>Eukaryota</taxon>
        <taxon>Metazoa</taxon>
        <taxon>Ecdysozoa</taxon>
        <taxon>Arthropoda</taxon>
        <taxon>Hexapoda</taxon>
        <taxon>Insecta</taxon>
        <taxon>Pterygota</taxon>
        <taxon>Neoptera</taxon>
        <taxon>Endopterygota</taxon>
        <taxon>Diptera</taxon>
        <taxon>Nematocera</taxon>
        <taxon>Culicoidea</taxon>
        <taxon>Culicidae</taxon>
        <taxon>Anophelinae</taxon>
        <taxon>Anopheles</taxon>
    </lineage>
</organism>
<keyword evidence="8" id="KW-0732">Signal</keyword>
<dbReference type="InterPro" id="IPR001254">
    <property type="entry name" value="Trypsin_dom"/>
</dbReference>
<feature type="signal peptide" evidence="8">
    <location>
        <begin position="1"/>
        <end position="20"/>
    </location>
</feature>
<dbReference type="InterPro" id="IPR033116">
    <property type="entry name" value="TRYPSIN_SER"/>
</dbReference>
<dbReference type="GO" id="GO:0006508">
    <property type="term" value="P:proteolysis"/>
    <property type="evidence" value="ECO:0007669"/>
    <property type="project" value="UniProtKB-KW"/>
</dbReference>
<evidence type="ECO:0000259" key="9">
    <source>
        <dbReference type="PROSITE" id="PS50240"/>
    </source>
</evidence>
<keyword evidence="1 7" id="KW-0645">Protease</keyword>
<dbReference type="SMART" id="SM00020">
    <property type="entry name" value="Tryp_SPc"/>
    <property type="match status" value="1"/>
</dbReference>
<dbReference type="PROSITE" id="PS50240">
    <property type="entry name" value="TRYPSIN_DOM"/>
    <property type="match status" value="1"/>
</dbReference>
<dbReference type="InterPro" id="IPR050430">
    <property type="entry name" value="Peptidase_S1"/>
</dbReference>
<dbReference type="Gene3D" id="2.40.10.10">
    <property type="entry name" value="Trypsin-like serine proteases"/>
    <property type="match status" value="1"/>
</dbReference>
<dbReference type="InterPro" id="IPR009003">
    <property type="entry name" value="Peptidase_S1_PA"/>
</dbReference>
<evidence type="ECO:0000256" key="3">
    <source>
        <dbReference type="ARBA" id="ARBA00022801"/>
    </source>
</evidence>
<evidence type="ECO:0000256" key="5">
    <source>
        <dbReference type="ARBA" id="ARBA00023157"/>
    </source>
</evidence>
<evidence type="ECO:0000256" key="4">
    <source>
        <dbReference type="ARBA" id="ARBA00022825"/>
    </source>
</evidence>
<dbReference type="Pfam" id="PF00089">
    <property type="entry name" value="Trypsin"/>
    <property type="match status" value="1"/>
</dbReference>